<dbReference type="EnsemblPlants" id="Pp3c14_21840V3.5">
    <property type="protein sequence ID" value="Pp3c14_21840V3.5"/>
    <property type="gene ID" value="Pp3c14_21840"/>
</dbReference>
<feature type="compositionally biased region" description="Basic residues" evidence="3">
    <location>
        <begin position="407"/>
        <end position="418"/>
    </location>
</feature>
<feature type="domain" description="Tudor" evidence="4">
    <location>
        <begin position="81"/>
        <end position="137"/>
    </location>
</feature>
<accession>A0A7I4AQD9</accession>
<evidence type="ECO:0000256" key="3">
    <source>
        <dbReference type="SAM" id="MobiDB-lite"/>
    </source>
</evidence>
<organism evidence="5 6">
    <name type="scientific">Physcomitrium patens</name>
    <name type="common">Spreading-leaved earth moss</name>
    <name type="synonym">Physcomitrella patens</name>
    <dbReference type="NCBI Taxonomy" id="3218"/>
    <lineage>
        <taxon>Eukaryota</taxon>
        <taxon>Viridiplantae</taxon>
        <taxon>Streptophyta</taxon>
        <taxon>Embryophyta</taxon>
        <taxon>Bryophyta</taxon>
        <taxon>Bryophytina</taxon>
        <taxon>Bryopsida</taxon>
        <taxon>Funariidae</taxon>
        <taxon>Funariales</taxon>
        <taxon>Funariaceae</taxon>
        <taxon>Physcomitrium</taxon>
    </lineage>
</organism>
<dbReference type="PRINTS" id="PR00929">
    <property type="entry name" value="ATHOOK"/>
</dbReference>
<reference evidence="5 6" key="1">
    <citation type="journal article" date="2008" name="Science">
        <title>The Physcomitrella genome reveals evolutionary insights into the conquest of land by plants.</title>
        <authorList>
            <person name="Rensing S."/>
            <person name="Lang D."/>
            <person name="Zimmer A."/>
            <person name="Terry A."/>
            <person name="Salamov A."/>
            <person name="Shapiro H."/>
            <person name="Nishiyama T."/>
            <person name="Perroud P.-F."/>
            <person name="Lindquist E."/>
            <person name="Kamisugi Y."/>
            <person name="Tanahashi T."/>
            <person name="Sakakibara K."/>
            <person name="Fujita T."/>
            <person name="Oishi K."/>
            <person name="Shin-I T."/>
            <person name="Kuroki Y."/>
            <person name="Toyoda A."/>
            <person name="Suzuki Y."/>
            <person name="Hashimoto A."/>
            <person name="Yamaguchi K."/>
            <person name="Sugano A."/>
            <person name="Kohara Y."/>
            <person name="Fujiyama A."/>
            <person name="Anterola A."/>
            <person name="Aoki S."/>
            <person name="Ashton N."/>
            <person name="Barbazuk W.B."/>
            <person name="Barker E."/>
            <person name="Bennetzen J."/>
            <person name="Bezanilla M."/>
            <person name="Blankenship R."/>
            <person name="Cho S.H."/>
            <person name="Dutcher S."/>
            <person name="Estelle M."/>
            <person name="Fawcett J.A."/>
            <person name="Gundlach H."/>
            <person name="Hanada K."/>
            <person name="Heyl A."/>
            <person name="Hicks K.A."/>
            <person name="Hugh J."/>
            <person name="Lohr M."/>
            <person name="Mayer K."/>
            <person name="Melkozernov A."/>
            <person name="Murata T."/>
            <person name="Nelson D."/>
            <person name="Pils B."/>
            <person name="Prigge M."/>
            <person name="Reiss B."/>
            <person name="Renner T."/>
            <person name="Rombauts S."/>
            <person name="Rushton P."/>
            <person name="Sanderfoot A."/>
            <person name="Schween G."/>
            <person name="Shiu S.-H."/>
            <person name="Stueber K."/>
            <person name="Theodoulou F.L."/>
            <person name="Tu H."/>
            <person name="Van de Peer Y."/>
            <person name="Verrier P.J."/>
            <person name="Waters E."/>
            <person name="Wood A."/>
            <person name="Yang L."/>
            <person name="Cove D."/>
            <person name="Cuming A."/>
            <person name="Hasebe M."/>
            <person name="Lucas S."/>
            <person name="Mishler D.B."/>
            <person name="Reski R."/>
            <person name="Grigoriev I."/>
            <person name="Quatrano R.S."/>
            <person name="Boore J.L."/>
        </authorList>
    </citation>
    <scope>NUCLEOTIDE SEQUENCE [LARGE SCALE GENOMIC DNA]</scope>
    <source>
        <strain evidence="5 6">cv. Gransden 2004</strain>
    </source>
</reference>
<dbReference type="InterPro" id="IPR000637">
    <property type="entry name" value="HMGI/Y_DNA-bd_CS"/>
</dbReference>
<evidence type="ECO:0000313" key="5">
    <source>
        <dbReference type="EnsemblPlants" id="Pp3c14_21840V3.6"/>
    </source>
</evidence>
<dbReference type="GO" id="GO:0003677">
    <property type="term" value="F:DNA binding"/>
    <property type="evidence" value="ECO:0007669"/>
    <property type="project" value="InterPro"/>
</dbReference>
<feature type="region of interest" description="Disordered" evidence="3">
    <location>
        <begin position="354"/>
        <end position="425"/>
    </location>
</feature>
<comment type="subcellular location">
    <subcellularLocation>
        <location evidence="1">Nucleus</location>
    </subcellularLocation>
</comment>
<protein>
    <recommendedName>
        <fullName evidence="4">Tudor domain-containing protein</fullName>
    </recommendedName>
</protein>
<gene>
    <name evidence="5" type="primary">LOC112291746</name>
</gene>
<feature type="region of interest" description="Disordered" evidence="3">
    <location>
        <begin position="151"/>
        <end position="296"/>
    </location>
</feature>
<proteinExistence type="predicted"/>
<dbReference type="CDD" id="cd20401">
    <property type="entry name" value="Tudor_AtPTM-like"/>
    <property type="match status" value="2"/>
</dbReference>
<name>A0A7I4AQD9_PHYPA</name>
<evidence type="ECO:0000256" key="2">
    <source>
        <dbReference type="ARBA" id="ARBA00023242"/>
    </source>
</evidence>
<feature type="compositionally biased region" description="Basic and acidic residues" evidence="3">
    <location>
        <begin position="171"/>
        <end position="188"/>
    </location>
</feature>
<dbReference type="EnsemblPlants" id="Pp3c14_21840V3.6">
    <property type="protein sequence ID" value="Pp3c14_21840V3.6"/>
    <property type="gene ID" value="Pp3c14_21840"/>
</dbReference>
<dbReference type="Gramene" id="Pp3c14_21840V3.6">
    <property type="protein sequence ID" value="Pp3c14_21840V3.6"/>
    <property type="gene ID" value="Pp3c14_21840"/>
</dbReference>
<dbReference type="GO" id="GO:0005634">
    <property type="term" value="C:nucleus"/>
    <property type="evidence" value="ECO:0007669"/>
    <property type="project" value="UniProtKB-SubCell"/>
</dbReference>
<keyword evidence="6" id="KW-1185">Reference proteome</keyword>
<dbReference type="Gramene" id="Pp3c14_21840V3.5">
    <property type="protein sequence ID" value="Pp3c14_21840V3.5"/>
    <property type="gene ID" value="Pp3c14_21840"/>
</dbReference>
<dbReference type="InterPro" id="IPR047365">
    <property type="entry name" value="Tudor_AtPTM-like"/>
</dbReference>
<dbReference type="PANTHER" id="PTHR37384:SF1">
    <property type="entry name" value="OS01G0835600 PROTEIN"/>
    <property type="match status" value="1"/>
</dbReference>
<evidence type="ECO:0000256" key="1">
    <source>
        <dbReference type="ARBA" id="ARBA00004123"/>
    </source>
</evidence>
<evidence type="ECO:0000259" key="4">
    <source>
        <dbReference type="SMART" id="SM00333"/>
    </source>
</evidence>
<dbReference type="InterPro" id="IPR002999">
    <property type="entry name" value="Tudor"/>
</dbReference>
<dbReference type="AlphaFoldDB" id="A0A7I4AQD9"/>
<evidence type="ECO:0000313" key="6">
    <source>
        <dbReference type="Proteomes" id="UP000006727"/>
    </source>
</evidence>
<dbReference type="SMART" id="SM00384">
    <property type="entry name" value="AT_hook"/>
    <property type="match status" value="2"/>
</dbReference>
<dbReference type="Gene3D" id="2.30.30.140">
    <property type="match status" value="1"/>
</dbReference>
<dbReference type="Pfam" id="PF21743">
    <property type="entry name" value="PTM_DIR17_Tudor"/>
    <property type="match status" value="2"/>
</dbReference>
<dbReference type="PANTHER" id="PTHR37384">
    <property type="entry name" value="OS01G0835600 PROTEIN"/>
    <property type="match status" value="1"/>
</dbReference>
<sequence length="425" mass="46636">MMADFDLMELAPEQEDLAYLHQQLFSTATEVVTGGAEEPTIVVQQTTATTVNIVHDGKYGNGNTAPEHKEDDMPVMVHGEGEALVGRSVVKKFRRTKYSGKVTAYDPECKWYKVSYEDGDEEELEYKELAQLLVEAGEAEAVKAANFRKRAAPEINSDSKSPAKKLKGRKPTVEKKPAKDNSQKETKSPKVSKSPRLSKKTTPKKMGNEKLNASETHLSKKKKVAEANTPKRGRGRPKKDTSLAIKPKVSGKGSGVRLSKSKLSTRKTTPVKGRGESKPGRPPRAKGAVSPALRKSLSLKEGVQLIGAKTKKKFDNVLYDGEVIGFDPKVGFYKIRYSDGDNEELTLKELKKTLVEDQATPKRRGRAKDAPSSAKAGGEPPKKKQKVSLPKKDSVKVQSRARVGTQPRKRGRPAKAKRLLASEAP</sequence>
<dbReference type="PROSITE" id="PS00354">
    <property type="entry name" value="HMGI_Y"/>
    <property type="match status" value="1"/>
</dbReference>
<dbReference type="GO" id="GO:0006355">
    <property type="term" value="P:regulation of DNA-templated transcription"/>
    <property type="evidence" value="ECO:0007669"/>
    <property type="project" value="InterPro"/>
</dbReference>
<dbReference type="SMART" id="SM00333">
    <property type="entry name" value="TUDOR"/>
    <property type="match status" value="2"/>
</dbReference>
<keyword evidence="2" id="KW-0539">Nucleus</keyword>
<reference evidence="5 6" key="2">
    <citation type="journal article" date="2018" name="Plant J.">
        <title>The Physcomitrella patens chromosome-scale assembly reveals moss genome structure and evolution.</title>
        <authorList>
            <person name="Lang D."/>
            <person name="Ullrich K.K."/>
            <person name="Murat F."/>
            <person name="Fuchs J."/>
            <person name="Jenkins J."/>
            <person name="Haas F.B."/>
            <person name="Piednoel M."/>
            <person name="Gundlach H."/>
            <person name="Van Bel M."/>
            <person name="Meyberg R."/>
            <person name="Vives C."/>
            <person name="Morata J."/>
            <person name="Symeonidi A."/>
            <person name="Hiss M."/>
            <person name="Muchero W."/>
            <person name="Kamisugi Y."/>
            <person name="Saleh O."/>
            <person name="Blanc G."/>
            <person name="Decker E.L."/>
            <person name="van Gessel N."/>
            <person name="Grimwood J."/>
            <person name="Hayes R.D."/>
            <person name="Graham S.W."/>
            <person name="Gunter L.E."/>
            <person name="McDaniel S.F."/>
            <person name="Hoernstein S.N.W."/>
            <person name="Larsson A."/>
            <person name="Li F.W."/>
            <person name="Perroud P.F."/>
            <person name="Phillips J."/>
            <person name="Ranjan P."/>
            <person name="Rokshar D.S."/>
            <person name="Rothfels C.J."/>
            <person name="Schneider L."/>
            <person name="Shu S."/>
            <person name="Stevenson D.W."/>
            <person name="Thummler F."/>
            <person name="Tillich M."/>
            <person name="Villarreal Aguilar J.C."/>
            <person name="Widiez T."/>
            <person name="Wong G.K."/>
            <person name="Wymore A."/>
            <person name="Zhang Y."/>
            <person name="Zimmer A.D."/>
            <person name="Quatrano R.S."/>
            <person name="Mayer K.F.X."/>
            <person name="Goodstein D."/>
            <person name="Casacuberta J.M."/>
            <person name="Vandepoele K."/>
            <person name="Reski R."/>
            <person name="Cuming A.C."/>
            <person name="Tuskan G.A."/>
            <person name="Maumus F."/>
            <person name="Salse J."/>
            <person name="Schmutz J."/>
            <person name="Rensing S.A."/>
        </authorList>
    </citation>
    <scope>NUCLEOTIDE SEQUENCE [LARGE SCALE GENOMIC DNA]</scope>
    <source>
        <strain evidence="5 6">cv. Gransden 2004</strain>
    </source>
</reference>
<dbReference type="EMBL" id="ABEU02000014">
    <property type="status" value="NOT_ANNOTATED_CDS"/>
    <property type="molecule type" value="Genomic_DNA"/>
</dbReference>
<dbReference type="Proteomes" id="UP000006727">
    <property type="component" value="Chromosome 14"/>
</dbReference>
<reference evidence="5" key="3">
    <citation type="submission" date="2020-12" db="UniProtKB">
        <authorList>
            <consortium name="EnsemblPlants"/>
        </authorList>
    </citation>
    <scope>IDENTIFICATION</scope>
</reference>
<dbReference type="InterPro" id="IPR017956">
    <property type="entry name" value="AT_hook_DNA-bd_motif"/>
</dbReference>
<feature type="domain" description="Tudor" evidence="4">
    <location>
        <begin position="297"/>
        <end position="359"/>
    </location>
</feature>